<organism evidence="1 2">
    <name type="scientific">Vigna unguiculata</name>
    <name type="common">Cowpea</name>
    <dbReference type="NCBI Taxonomy" id="3917"/>
    <lineage>
        <taxon>Eukaryota</taxon>
        <taxon>Viridiplantae</taxon>
        <taxon>Streptophyta</taxon>
        <taxon>Embryophyta</taxon>
        <taxon>Tracheophyta</taxon>
        <taxon>Spermatophyta</taxon>
        <taxon>Magnoliopsida</taxon>
        <taxon>eudicotyledons</taxon>
        <taxon>Gunneridae</taxon>
        <taxon>Pentapetalae</taxon>
        <taxon>rosids</taxon>
        <taxon>fabids</taxon>
        <taxon>Fabales</taxon>
        <taxon>Fabaceae</taxon>
        <taxon>Papilionoideae</taxon>
        <taxon>50 kb inversion clade</taxon>
        <taxon>NPAAA clade</taxon>
        <taxon>indigoferoid/millettioid clade</taxon>
        <taxon>Phaseoleae</taxon>
        <taxon>Vigna</taxon>
    </lineage>
</organism>
<gene>
    <name evidence="1" type="ORF">DEO72_LG7g674</name>
</gene>
<evidence type="ECO:0000313" key="2">
    <source>
        <dbReference type="Proteomes" id="UP000501690"/>
    </source>
</evidence>
<accession>A0A4D6MF31</accession>
<name>A0A4D6MF31_VIGUN</name>
<sequence>MVSITSVAIERWRAPEVRLVGGSTKAVAAREKMCGCRRKLDHDHRSGDDSEWVRGDGGDVGRLAQCVCGCSSSEEAERKDMMFEGEV</sequence>
<keyword evidence="2" id="KW-1185">Reference proteome</keyword>
<evidence type="ECO:0000313" key="1">
    <source>
        <dbReference type="EMBL" id="QCD99393.1"/>
    </source>
</evidence>
<proteinExistence type="predicted"/>
<dbReference type="AlphaFoldDB" id="A0A4D6MF31"/>
<reference evidence="1 2" key="1">
    <citation type="submission" date="2019-04" db="EMBL/GenBank/DDBJ databases">
        <title>An improved genome assembly and genetic linkage map for asparagus bean, Vigna unguiculata ssp. sesquipedialis.</title>
        <authorList>
            <person name="Xia Q."/>
            <person name="Zhang R."/>
            <person name="Dong Y."/>
        </authorList>
    </citation>
    <scope>NUCLEOTIDE SEQUENCE [LARGE SCALE GENOMIC DNA]</scope>
    <source>
        <tissue evidence="1">Leaf</tissue>
    </source>
</reference>
<protein>
    <submittedName>
        <fullName evidence="1">Uncharacterized protein</fullName>
    </submittedName>
</protein>
<dbReference type="EMBL" id="CP039351">
    <property type="protein sequence ID" value="QCD99393.1"/>
    <property type="molecule type" value="Genomic_DNA"/>
</dbReference>
<dbReference type="Proteomes" id="UP000501690">
    <property type="component" value="Linkage Group LG7"/>
</dbReference>